<evidence type="ECO:0000313" key="2">
    <source>
        <dbReference type="WBParaSite" id="JU765_v2.g2137.t1"/>
    </source>
</evidence>
<dbReference type="WBParaSite" id="JU765_v2.g2137.t1">
    <property type="protein sequence ID" value="JU765_v2.g2137.t1"/>
    <property type="gene ID" value="JU765_v2.g2137"/>
</dbReference>
<dbReference type="Proteomes" id="UP000887576">
    <property type="component" value="Unplaced"/>
</dbReference>
<proteinExistence type="predicted"/>
<accession>A0AC34QZK5</accession>
<reference evidence="2" key="1">
    <citation type="submission" date="2022-11" db="UniProtKB">
        <authorList>
            <consortium name="WormBaseParasite"/>
        </authorList>
    </citation>
    <scope>IDENTIFICATION</scope>
</reference>
<sequence>MTVAEIVNVLDDPFSPKTVEPKLEKVDLDLVDEETQTLPGDVHKHRKHHRPIVFKEKEFKVRPSILTTLFDGNAGIVFNYVVACFILLWMATVIKDVIHHKNPFHHFWLIWWNFDQLPLTLLAWSAMFASNAVVFAGLKLWSLTPAKRVTFFTEMPWILAFLGYYIAFFYLSLKFLFVQQLNPACSFIITCESTRIAMKVYAFVRENIPRGIERKIALAEGTEKIRPGEGSKNWPTPQQFVYFFFCPSFLYRDSYPMMETRDWKIVGQNFGQALGCIYFVNLLHVQFIRPFFEQIDYHKITGWELFYSLFPMIIPGSFCLPCFLAIDFFTPTGGIHEIWPSIIGTGTLWSMNGSMLTFTRTWPWQLEERKA</sequence>
<organism evidence="1 2">
    <name type="scientific">Panagrolaimus sp. JU765</name>
    <dbReference type="NCBI Taxonomy" id="591449"/>
    <lineage>
        <taxon>Eukaryota</taxon>
        <taxon>Metazoa</taxon>
        <taxon>Ecdysozoa</taxon>
        <taxon>Nematoda</taxon>
        <taxon>Chromadorea</taxon>
        <taxon>Rhabditida</taxon>
        <taxon>Tylenchina</taxon>
        <taxon>Panagrolaimomorpha</taxon>
        <taxon>Panagrolaimoidea</taxon>
        <taxon>Panagrolaimidae</taxon>
        <taxon>Panagrolaimus</taxon>
    </lineage>
</organism>
<protein>
    <submittedName>
        <fullName evidence="2">Uncharacterized protein</fullName>
    </submittedName>
</protein>
<name>A0AC34QZK5_9BILA</name>
<evidence type="ECO:0000313" key="1">
    <source>
        <dbReference type="Proteomes" id="UP000887576"/>
    </source>
</evidence>